<gene>
    <name evidence="1" type="ORF">FA740_05960</name>
</gene>
<dbReference type="RefSeq" id="WP_136855861.1">
    <property type="nucleotide sequence ID" value="NZ_CALEYR010000116.1"/>
</dbReference>
<organism evidence="1 2">
    <name type="scientific">Paracoccus hibiscisoli</name>
    <dbReference type="NCBI Taxonomy" id="2023261"/>
    <lineage>
        <taxon>Bacteria</taxon>
        <taxon>Pseudomonadati</taxon>
        <taxon>Pseudomonadota</taxon>
        <taxon>Alphaproteobacteria</taxon>
        <taxon>Rhodobacterales</taxon>
        <taxon>Paracoccaceae</taxon>
        <taxon>Paracoccus</taxon>
    </lineage>
</organism>
<keyword evidence="2" id="KW-1185">Reference proteome</keyword>
<dbReference type="InterPro" id="IPR038666">
    <property type="entry name" value="SSP1_head-tail_sf"/>
</dbReference>
<dbReference type="OrthoDB" id="7570189at2"/>
<dbReference type="Proteomes" id="UP000306223">
    <property type="component" value="Unassembled WGS sequence"/>
</dbReference>
<sequence length="112" mass="12356">MAVPDLSTRLALETPDRAADGLGGFAVSWRRLGWLYARMDARSARETGTGAGMISVVQWRITVRGAPVGDPRRPRPGQRFRHGPRLFVVEAVAESDATGRFLDCFAREEDLT</sequence>
<evidence type="ECO:0000313" key="1">
    <source>
        <dbReference type="EMBL" id="TJZ85938.1"/>
    </source>
</evidence>
<dbReference type="EMBL" id="SUNH01000007">
    <property type="protein sequence ID" value="TJZ85938.1"/>
    <property type="molecule type" value="Genomic_DNA"/>
</dbReference>
<dbReference type="AlphaFoldDB" id="A0A4V5MU16"/>
<evidence type="ECO:0000313" key="2">
    <source>
        <dbReference type="Proteomes" id="UP000306223"/>
    </source>
</evidence>
<comment type="caution">
    <text evidence="1">The sequence shown here is derived from an EMBL/GenBank/DDBJ whole genome shotgun (WGS) entry which is preliminary data.</text>
</comment>
<protein>
    <submittedName>
        <fullName evidence="1">Head-tail adaptor protein</fullName>
    </submittedName>
</protein>
<dbReference type="Pfam" id="PF05521">
    <property type="entry name" value="Phage_HCP"/>
    <property type="match status" value="1"/>
</dbReference>
<proteinExistence type="predicted"/>
<reference evidence="1 2" key="1">
    <citation type="submission" date="2019-04" db="EMBL/GenBank/DDBJ databases">
        <authorList>
            <person name="Li J."/>
        </authorList>
    </citation>
    <scope>NUCLEOTIDE SEQUENCE [LARGE SCALE GENOMIC DNA]</scope>
    <source>
        <strain evidence="1 2">CCTCC AB2016182</strain>
    </source>
</reference>
<dbReference type="Gene3D" id="2.40.10.270">
    <property type="entry name" value="Bacteriophage SPP1 head-tail adaptor protein"/>
    <property type="match status" value="1"/>
</dbReference>
<dbReference type="InterPro" id="IPR008767">
    <property type="entry name" value="Phage_SPP1_head-tail_adaptor"/>
</dbReference>
<accession>A0A4V5MU16</accession>
<name>A0A4V5MU16_9RHOB</name>